<dbReference type="SUPFAM" id="SSF52200">
    <property type="entry name" value="Toll/Interleukin receptor TIR domain"/>
    <property type="match status" value="1"/>
</dbReference>
<gene>
    <name evidence="2" type="ORF">GR138_18555</name>
</gene>
<dbReference type="Pfam" id="PF08357">
    <property type="entry name" value="SEFIR"/>
    <property type="match status" value="1"/>
</dbReference>
<evidence type="ECO:0000313" key="2">
    <source>
        <dbReference type="EMBL" id="MXN47202.1"/>
    </source>
</evidence>
<comment type="caution">
    <text evidence="2">The sequence shown here is derived from an EMBL/GenBank/DDBJ whole genome shotgun (WGS) entry which is preliminary data.</text>
</comment>
<name>A0A6N8SK01_9HYPH</name>
<sequence length="483" mass="55043">MPAETTEPRLFISYSWSNQDHEAWVIGLAEELVSQGVHVVLDKWDLQPGHDANDFMESMVKDKSVTKVILICDEIYAAKSDDRKGGAGTEAQIITPKIYASAKQDKFVAVVRERDAEGKPFLPTYYGGRIYFDLSNPARYAEEFEKIVRWAWNKPLHVRPAQGAKPSFLNENASVPKIAGSVAHRRAMDGMRSGAANAAALAGDYLETISSGLEKFRIQATPETNETFDEIVLASIDAFTPHRNELIELFSAAALYAFDDNMVEAIHRFFERCLPYYRVPQGVNSYSEWDYDNYRFIVHEAFLYCVAIFIKYEKFGAAAYFANTDYYEFNRFRSESGMKSFSVFDENLRSLEFRNKRLNLRRYSLRADMLKERNQGSGVAFQHLQAADFVFYLRSVAGTDWNRWWPETLLYADRHGGPFEMFARGKSMAYFERLKPLLGFSSVDAFKAFIAEIVSKGDRVPKWDFDRVNVAGLAGINTLGTTP</sequence>
<dbReference type="OrthoDB" id="4774809at2"/>
<dbReference type="InterPro" id="IPR035897">
    <property type="entry name" value="Toll_tir_struct_dom_sf"/>
</dbReference>
<feature type="domain" description="SEFIR" evidence="1">
    <location>
        <begin position="7"/>
        <end position="143"/>
    </location>
</feature>
<dbReference type="Gene3D" id="3.40.50.10140">
    <property type="entry name" value="Toll/interleukin-1 receptor homology (TIR) domain"/>
    <property type="match status" value="1"/>
</dbReference>
<dbReference type="PROSITE" id="PS51534">
    <property type="entry name" value="SEFIR"/>
    <property type="match status" value="1"/>
</dbReference>
<evidence type="ECO:0000313" key="3">
    <source>
        <dbReference type="Proteomes" id="UP000435802"/>
    </source>
</evidence>
<accession>A0A6N8SK01</accession>
<dbReference type="RefSeq" id="WP_160860738.1">
    <property type="nucleotide sequence ID" value="NZ_WUMK01000007.1"/>
</dbReference>
<reference evidence="2 3" key="1">
    <citation type="submission" date="2019-12" db="EMBL/GenBank/DDBJ databases">
        <title>Shinella kummerowiae sp. nov., a symbiotic bacterium isolated from root nodules of the herbal legume Kummerowia stipulacea.</title>
        <authorList>
            <person name="Gao J."/>
        </authorList>
    </citation>
    <scope>NUCLEOTIDE SEQUENCE [LARGE SCALE GENOMIC DNA]</scope>
    <source>
        <strain evidence="2 3">CCBAU 25048</strain>
    </source>
</reference>
<dbReference type="EMBL" id="WUMK01000007">
    <property type="protein sequence ID" value="MXN47202.1"/>
    <property type="molecule type" value="Genomic_DNA"/>
</dbReference>
<keyword evidence="3" id="KW-1185">Reference proteome</keyword>
<dbReference type="AlphaFoldDB" id="A0A6N8SK01"/>
<evidence type="ECO:0000259" key="1">
    <source>
        <dbReference type="PROSITE" id="PS51534"/>
    </source>
</evidence>
<proteinExistence type="predicted"/>
<organism evidence="2 3">
    <name type="scientific">Shinella kummerowiae</name>
    <dbReference type="NCBI Taxonomy" id="417745"/>
    <lineage>
        <taxon>Bacteria</taxon>
        <taxon>Pseudomonadati</taxon>
        <taxon>Pseudomonadota</taxon>
        <taxon>Alphaproteobacteria</taxon>
        <taxon>Hyphomicrobiales</taxon>
        <taxon>Rhizobiaceae</taxon>
        <taxon>Shinella</taxon>
    </lineage>
</organism>
<dbReference type="InterPro" id="IPR013568">
    <property type="entry name" value="SEFIR_dom"/>
</dbReference>
<dbReference type="Proteomes" id="UP000435802">
    <property type="component" value="Unassembled WGS sequence"/>
</dbReference>
<protein>
    <submittedName>
        <fullName evidence="2">TIR domain-containing protein</fullName>
    </submittedName>
</protein>